<evidence type="ECO:0000259" key="1">
    <source>
        <dbReference type="Pfam" id="PF13751"/>
    </source>
</evidence>
<comment type="caution">
    <text evidence="2">The sequence shown here is derived from an EMBL/GenBank/DDBJ whole genome shotgun (WGS) entry which is preliminary data.</text>
</comment>
<evidence type="ECO:0000313" key="4">
    <source>
        <dbReference type="Proteomes" id="UP001150830"/>
    </source>
</evidence>
<accession>A0A9X3ECV9</accession>
<dbReference type="AlphaFoldDB" id="A0A9X3ECV9"/>
<proteinExistence type="predicted"/>
<dbReference type="Pfam" id="PF13751">
    <property type="entry name" value="DDE_Tnp_1_6"/>
    <property type="match status" value="1"/>
</dbReference>
<dbReference type="EMBL" id="JAPNOA010000017">
    <property type="protein sequence ID" value="MCY0964489.1"/>
    <property type="molecule type" value="Genomic_DNA"/>
</dbReference>
<evidence type="ECO:0000313" key="3">
    <source>
        <dbReference type="EMBL" id="MCY0967123.1"/>
    </source>
</evidence>
<reference evidence="2" key="1">
    <citation type="submission" date="2022-11" db="EMBL/GenBank/DDBJ databases">
        <title>Parathalassolutuus dongxingensis gen. nov., sp. nov., a novel member of family Oceanospirillaceae isolated from a coastal shrimp pond in Guangxi, China.</title>
        <authorList>
            <person name="Chen H."/>
        </authorList>
    </citation>
    <scope>NUCLEOTIDE SEQUENCE</scope>
    <source>
        <strain evidence="2">G-43</strain>
    </source>
</reference>
<gene>
    <name evidence="2" type="ORF">OUO13_04765</name>
    <name evidence="3" type="ORF">OUO13_18240</name>
</gene>
<dbReference type="InterPro" id="IPR025668">
    <property type="entry name" value="Tnp_DDE_dom"/>
</dbReference>
<keyword evidence="4" id="KW-1185">Reference proteome</keyword>
<dbReference type="EMBL" id="JAPNOA010000059">
    <property type="protein sequence ID" value="MCY0967123.1"/>
    <property type="molecule type" value="Genomic_DNA"/>
</dbReference>
<feature type="domain" description="Transposase DDE" evidence="1">
    <location>
        <begin position="2"/>
        <end position="45"/>
    </location>
</feature>
<sequence length="49" mass="5747">MSTVEPVFANLEHNKGLKRFGLRGKKKVQAQWQLYAMVHNIEKLIPQIR</sequence>
<evidence type="ECO:0000313" key="2">
    <source>
        <dbReference type="EMBL" id="MCY0964489.1"/>
    </source>
</evidence>
<name>A0A9X3ECV9_9GAMM</name>
<dbReference type="Proteomes" id="UP001150830">
    <property type="component" value="Unassembled WGS sequence"/>
</dbReference>
<protein>
    <submittedName>
        <fullName evidence="2">Transposase</fullName>
    </submittedName>
</protein>
<organism evidence="2 4">
    <name type="scientific">Parathalassolituus penaei</name>
    <dbReference type="NCBI Taxonomy" id="2997323"/>
    <lineage>
        <taxon>Bacteria</taxon>
        <taxon>Pseudomonadati</taxon>
        <taxon>Pseudomonadota</taxon>
        <taxon>Gammaproteobacteria</taxon>
        <taxon>Oceanospirillales</taxon>
        <taxon>Oceanospirillaceae</taxon>
        <taxon>Parathalassolituus</taxon>
    </lineage>
</organism>